<keyword evidence="3 6" id="KW-0378">Hydrolase</keyword>
<organism evidence="6 7">
    <name type="scientific">Oceanibaculum indicum</name>
    <dbReference type="NCBI Taxonomy" id="526216"/>
    <lineage>
        <taxon>Bacteria</taxon>
        <taxon>Pseudomonadati</taxon>
        <taxon>Pseudomonadota</taxon>
        <taxon>Alphaproteobacteria</taxon>
        <taxon>Rhodospirillales</taxon>
        <taxon>Oceanibaculaceae</taxon>
        <taxon>Oceanibaculum</taxon>
    </lineage>
</organism>
<dbReference type="GO" id="GO:0016740">
    <property type="term" value="F:transferase activity"/>
    <property type="evidence" value="ECO:0007669"/>
    <property type="project" value="UniProtKB-KW"/>
</dbReference>
<evidence type="ECO:0000313" key="6">
    <source>
        <dbReference type="EMBL" id="RKQ73684.1"/>
    </source>
</evidence>
<comment type="similarity">
    <text evidence="1">Belongs to the gamma-glutamyltransferase family.</text>
</comment>
<dbReference type="Pfam" id="PF01019">
    <property type="entry name" value="G_glu_transpept"/>
    <property type="match status" value="1"/>
</dbReference>
<dbReference type="GO" id="GO:0016787">
    <property type="term" value="F:hydrolase activity"/>
    <property type="evidence" value="ECO:0007669"/>
    <property type="project" value="UniProtKB-KW"/>
</dbReference>
<evidence type="ECO:0000313" key="7">
    <source>
        <dbReference type="Proteomes" id="UP000277424"/>
    </source>
</evidence>
<sequence>MAETGRSEHTQRPSVRTLGGMVTAAHPLAADAGAEMLRKGGNAFDAIAATAAALNVVEPYMSGFAGLGMANCWVASEGRARSLDFHTPCPSSFPIDSADKARMVNGPLASGTPGNLAGWATLQKTHGRLSLAEALAPAIALARNGYPITGFYLDMLNAVSARPMSDEWARVYSFGGSAKRGMILKQPELADTLEAIAANGISHLYGGPLGKKLADYMAGNDGCINLADLEAVQPIWEETIQAEYRGLTLNVPPPPAESFQFPLTLRLLAGTDFSRLPHLGADHLDRVFRAVRVAAELRIRNNKRTPAQIIDLLSEKSVAPLRALVEGKDAVWGRTEQFATGPLAEGPKLNEHTTSFSAMDAEGNAVCLTQSLGSPWGSGVVIPGTGVCLNNFLNWTDLDPASPNRLAPGARYAMCLAPTIGTRDGNLALTLGTPGSYGILQTQSQAMVHWLDYGLELQAAIDAPRGRLFDGRKVNLESRVSPEVMEELRARGHDVTPLGAYSWSCGGMHAIARDAVTGALEGAADSRRDGAAMPVPKR</sequence>
<dbReference type="InterPro" id="IPR043137">
    <property type="entry name" value="GGT_ssub_C"/>
</dbReference>
<evidence type="ECO:0000256" key="3">
    <source>
        <dbReference type="ARBA" id="ARBA00022801"/>
    </source>
</evidence>
<dbReference type="OrthoDB" id="9781342at2"/>
<evidence type="ECO:0000256" key="1">
    <source>
        <dbReference type="ARBA" id="ARBA00009381"/>
    </source>
</evidence>
<dbReference type="PANTHER" id="PTHR43199:SF1">
    <property type="entry name" value="GLUTATHIONE HYDROLASE PROENZYME"/>
    <property type="match status" value="1"/>
</dbReference>
<dbReference type="SUPFAM" id="SSF56235">
    <property type="entry name" value="N-terminal nucleophile aminohydrolases (Ntn hydrolases)"/>
    <property type="match status" value="1"/>
</dbReference>
<dbReference type="EMBL" id="RBIG01000001">
    <property type="protein sequence ID" value="RKQ73684.1"/>
    <property type="molecule type" value="Genomic_DNA"/>
</dbReference>
<dbReference type="InterPro" id="IPR051792">
    <property type="entry name" value="GGT_bact"/>
</dbReference>
<keyword evidence="4" id="KW-0865">Zymogen</keyword>
<gene>
    <name evidence="6" type="ORF">BCL74_1474</name>
</gene>
<name>A0A420WRL1_9PROT</name>
<dbReference type="AlphaFoldDB" id="A0A420WRL1"/>
<reference evidence="6 7" key="1">
    <citation type="submission" date="2018-10" db="EMBL/GenBank/DDBJ databases">
        <title>Comparative analysis of microorganisms from saline springs in Andes Mountain Range, Colombia.</title>
        <authorList>
            <person name="Rubin E."/>
        </authorList>
    </citation>
    <scope>NUCLEOTIDE SEQUENCE [LARGE SCALE GENOMIC DNA]</scope>
    <source>
        <strain evidence="6 7">USBA 36</strain>
    </source>
</reference>
<accession>A0A420WRL1</accession>
<feature type="compositionally biased region" description="Basic and acidic residues" evidence="5">
    <location>
        <begin position="1"/>
        <end position="11"/>
    </location>
</feature>
<proteinExistence type="inferred from homology"/>
<comment type="caution">
    <text evidence="6">The sequence shown here is derived from an EMBL/GenBank/DDBJ whole genome shotgun (WGS) entry which is preliminary data.</text>
</comment>
<feature type="region of interest" description="Disordered" evidence="5">
    <location>
        <begin position="1"/>
        <end position="20"/>
    </location>
</feature>
<keyword evidence="2" id="KW-0808">Transferase</keyword>
<protein>
    <submittedName>
        <fullName evidence="6">Gamma-glutamyltranspeptidase/glutathione hydrolase</fullName>
    </submittedName>
</protein>
<evidence type="ECO:0000256" key="5">
    <source>
        <dbReference type="SAM" id="MobiDB-lite"/>
    </source>
</evidence>
<evidence type="ECO:0000256" key="4">
    <source>
        <dbReference type="ARBA" id="ARBA00023145"/>
    </source>
</evidence>
<evidence type="ECO:0000256" key="2">
    <source>
        <dbReference type="ARBA" id="ARBA00022679"/>
    </source>
</evidence>
<dbReference type="PANTHER" id="PTHR43199">
    <property type="entry name" value="GLUTATHIONE HYDROLASE"/>
    <property type="match status" value="1"/>
</dbReference>
<dbReference type="Gene3D" id="3.60.20.40">
    <property type="match status" value="1"/>
</dbReference>
<dbReference type="InterPro" id="IPR029055">
    <property type="entry name" value="Ntn_hydrolases_N"/>
</dbReference>
<dbReference type="PRINTS" id="PR01210">
    <property type="entry name" value="GGTRANSPTASE"/>
</dbReference>
<dbReference type="Proteomes" id="UP000277424">
    <property type="component" value="Unassembled WGS sequence"/>
</dbReference>
<dbReference type="RefSeq" id="WP_121218687.1">
    <property type="nucleotide sequence ID" value="NZ_RBIG01000001.1"/>
</dbReference>